<dbReference type="InterPro" id="IPR038107">
    <property type="entry name" value="Glycos_transf_N_sf"/>
</dbReference>
<evidence type="ECO:0000256" key="5">
    <source>
        <dbReference type="ARBA" id="ARBA00022519"/>
    </source>
</evidence>
<dbReference type="EMBL" id="CP114588">
    <property type="protein sequence ID" value="WBA08792.1"/>
    <property type="molecule type" value="Genomic_DNA"/>
</dbReference>
<dbReference type="Pfam" id="PF04413">
    <property type="entry name" value="Glycos_transf_N"/>
    <property type="match status" value="1"/>
</dbReference>
<dbReference type="EC" id="2.4.99.12" evidence="3 11"/>
<reference evidence="14" key="1">
    <citation type="submission" date="2022-09" db="EMBL/GenBank/DDBJ databases">
        <authorList>
            <person name="Li Z.-J."/>
        </authorList>
    </citation>
    <scope>NUCLEOTIDE SEQUENCE</scope>
    <source>
        <strain evidence="14">TGB11</strain>
    </source>
</reference>
<feature type="site" description="Transition state stabilizer" evidence="10">
    <location>
        <position position="126"/>
    </location>
</feature>
<feature type="domain" description="3-deoxy-D-manno-octulosonic-acid transferase N-terminal" evidence="13">
    <location>
        <begin position="32"/>
        <end position="207"/>
    </location>
</feature>
<dbReference type="FunFam" id="3.40.50.11720:FF:000001">
    <property type="entry name" value="3-deoxy-D-manno-octulosonic acid transferase"/>
    <property type="match status" value="1"/>
</dbReference>
<dbReference type="Pfam" id="PF00534">
    <property type="entry name" value="Glycos_transf_1"/>
    <property type="match status" value="1"/>
</dbReference>
<dbReference type="SUPFAM" id="SSF53756">
    <property type="entry name" value="UDP-Glycosyltransferase/glycogen phosphorylase"/>
    <property type="match status" value="1"/>
</dbReference>
<keyword evidence="11" id="KW-0448">Lipopolysaccharide biosynthesis</keyword>
<dbReference type="GO" id="GO:0009245">
    <property type="term" value="P:lipid A biosynthetic process"/>
    <property type="evidence" value="ECO:0007669"/>
    <property type="project" value="TreeGrafter"/>
</dbReference>
<evidence type="ECO:0000256" key="6">
    <source>
        <dbReference type="ARBA" id="ARBA00022679"/>
    </source>
</evidence>
<dbReference type="PANTHER" id="PTHR42755">
    <property type="entry name" value="3-DEOXY-MANNO-OCTULOSONATE CYTIDYLYLTRANSFERASE"/>
    <property type="match status" value="1"/>
</dbReference>
<comment type="catalytic activity">
    <reaction evidence="8 11">
        <text>lipid IVA (E. coli) + CMP-3-deoxy-beta-D-manno-octulosonate = alpha-Kdo-(2-&gt;6)-lipid IVA (E. coli) + CMP + H(+)</text>
        <dbReference type="Rhea" id="RHEA:28066"/>
        <dbReference type="ChEBI" id="CHEBI:15378"/>
        <dbReference type="ChEBI" id="CHEBI:58603"/>
        <dbReference type="ChEBI" id="CHEBI:60364"/>
        <dbReference type="ChEBI" id="CHEBI:60377"/>
        <dbReference type="ChEBI" id="CHEBI:85987"/>
        <dbReference type="EC" id="2.4.99.12"/>
    </reaction>
</comment>
<accession>A0AA47LS23</accession>
<evidence type="ECO:0000259" key="12">
    <source>
        <dbReference type="Pfam" id="PF00534"/>
    </source>
</evidence>
<evidence type="ECO:0000256" key="1">
    <source>
        <dbReference type="ARBA" id="ARBA00004196"/>
    </source>
</evidence>
<dbReference type="Gene3D" id="3.40.50.2000">
    <property type="entry name" value="Glycogen Phosphorylase B"/>
    <property type="match status" value="1"/>
</dbReference>
<dbReference type="AlphaFoldDB" id="A0AA47LS23"/>
<comment type="similarity">
    <text evidence="11">Belongs to the glycosyltransferase group 1 family.</text>
</comment>
<evidence type="ECO:0000313" key="14">
    <source>
        <dbReference type="EMBL" id="WBA08792.1"/>
    </source>
</evidence>
<proteinExistence type="inferred from homology"/>
<keyword evidence="14" id="KW-0328">Glycosyltransferase</keyword>
<evidence type="ECO:0000256" key="9">
    <source>
        <dbReference type="PIRSR" id="PIRSR639901-1"/>
    </source>
</evidence>
<keyword evidence="11" id="KW-1003">Cell membrane</keyword>
<evidence type="ECO:0000256" key="10">
    <source>
        <dbReference type="PIRSR" id="PIRSR639901-2"/>
    </source>
</evidence>
<evidence type="ECO:0000256" key="2">
    <source>
        <dbReference type="ARBA" id="ARBA00004713"/>
    </source>
</evidence>
<dbReference type="InterPro" id="IPR007507">
    <property type="entry name" value="Glycos_transf_N"/>
</dbReference>
<organism evidence="14 15">
    <name type="scientific">Salinivibrio kushneri</name>
    <dbReference type="NCBI Taxonomy" id="1908198"/>
    <lineage>
        <taxon>Bacteria</taxon>
        <taxon>Pseudomonadati</taxon>
        <taxon>Pseudomonadota</taxon>
        <taxon>Gammaproteobacteria</taxon>
        <taxon>Vibrionales</taxon>
        <taxon>Vibrionaceae</taxon>
        <taxon>Salinivibrio</taxon>
    </lineage>
</organism>
<dbReference type="InterPro" id="IPR001296">
    <property type="entry name" value="Glyco_trans_1"/>
</dbReference>
<keyword evidence="5" id="KW-0997">Cell inner membrane</keyword>
<name>A0AA47LS23_9GAMM</name>
<evidence type="ECO:0000256" key="3">
    <source>
        <dbReference type="ARBA" id="ARBA00012621"/>
    </source>
</evidence>
<dbReference type="GO" id="GO:0005886">
    <property type="term" value="C:plasma membrane"/>
    <property type="evidence" value="ECO:0007669"/>
    <property type="project" value="UniProtKB-SubCell"/>
</dbReference>
<dbReference type="RefSeq" id="WP_269579143.1">
    <property type="nucleotide sequence ID" value="NZ_CP114588.1"/>
</dbReference>
<evidence type="ECO:0000313" key="15">
    <source>
        <dbReference type="Proteomes" id="UP001164748"/>
    </source>
</evidence>
<keyword evidence="6 11" id="KW-0808">Transferase</keyword>
<feature type="domain" description="Glycosyl transferase family 1" evidence="12">
    <location>
        <begin position="284"/>
        <end position="393"/>
    </location>
</feature>
<dbReference type="GO" id="GO:0009244">
    <property type="term" value="P:lipopolysaccharide core region biosynthetic process"/>
    <property type="evidence" value="ECO:0007669"/>
    <property type="project" value="UniProtKB-UniRule"/>
</dbReference>
<dbReference type="NCBIfam" id="NF004388">
    <property type="entry name" value="PRK05749.1-4"/>
    <property type="match status" value="1"/>
</dbReference>
<evidence type="ECO:0000256" key="7">
    <source>
        <dbReference type="ARBA" id="ARBA00031445"/>
    </source>
</evidence>
<feature type="site" description="Transition state stabilizer" evidence="10">
    <location>
        <position position="204"/>
    </location>
</feature>
<feature type="active site" description="Proton acceptor" evidence="9">
    <location>
        <position position="58"/>
    </location>
</feature>
<evidence type="ECO:0000256" key="8">
    <source>
        <dbReference type="ARBA" id="ARBA00049183"/>
    </source>
</evidence>
<dbReference type="InterPro" id="IPR039901">
    <property type="entry name" value="Kdotransferase"/>
</dbReference>
<evidence type="ECO:0000256" key="11">
    <source>
        <dbReference type="RuleBase" id="RU365103"/>
    </source>
</evidence>
<dbReference type="Gene3D" id="3.40.50.11720">
    <property type="entry name" value="3-Deoxy-D-manno-octulosonic-acid transferase, N-terminal domain"/>
    <property type="match status" value="1"/>
</dbReference>
<dbReference type="PANTHER" id="PTHR42755:SF1">
    <property type="entry name" value="3-DEOXY-D-MANNO-OCTULOSONIC ACID TRANSFERASE, MITOCHONDRIAL-RELATED"/>
    <property type="match status" value="1"/>
</dbReference>
<keyword evidence="5" id="KW-0472">Membrane</keyword>
<dbReference type="GO" id="GO:0030313">
    <property type="term" value="C:cell envelope"/>
    <property type="evidence" value="ECO:0007669"/>
    <property type="project" value="UniProtKB-SubCell"/>
</dbReference>
<comment type="subcellular location">
    <subcellularLocation>
        <location evidence="1">Cell envelope</location>
    </subcellularLocation>
    <subcellularLocation>
        <location evidence="11">Cell membrane</location>
    </subcellularLocation>
</comment>
<dbReference type="GO" id="GO:0043842">
    <property type="term" value="F:Kdo transferase activity"/>
    <property type="evidence" value="ECO:0007669"/>
    <property type="project" value="UniProtKB-EC"/>
</dbReference>
<gene>
    <name evidence="14" type="primary">waaA</name>
    <name evidence="14" type="ORF">N8M53_00745</name>
</gene>
<comment type="function">
    <text evidence="11">Involved in lipopolysaccharide (LPS) biosynthesis. Catalyzes the transfer of 3-deoxy-D-manno-octulosonate (Kdo) residue(s) from CMP-Kdo to lipid IV(A), the tetraacyldisaccharide-1,4'-bisphosphate precursor of lipid A.</text>
</comment>
<dbReference type="Proteomes" id="UP001164748">
    <property type="component" value="Chromosome"/>
</dbReference>
<evidence type="ECO:0000256" key="4">
    <source>
        <dbReference type="ARBA" id="ARBA00019077"/>
    </source>
</evidence>
<sequence>MRWIYTLLLTLAAPFLLFGLYRKRPGKPVVGERWREHFGGTPNVDGQPIWLHAVSVGEVLAAKPVISALQQAYPDVAILVTTTTATGAEQARRIDGVIHRYMPVDFPFAVKRFLRAVSPRLCVIMETELWPNTLHHVGRTGIPITVINARLSQKACQRYQKIAPLFQAMSKHIDLIVCQHQNDQARFASLGVADDKLAVAGSVKFDIKAVDPALGAALRETRGERPCWIGASTHAGEDATLLAAHSVLLRDYPDALLILVPRHPERFDDVAQQVATQGLSVQRRTEGEPLAISTQVYLGDTMGEMMTYLAAADVVVMAGSFLGTKVGGHNLLEPAALGKPLLTGPSYYNFQVIGDALIEAGALQVCNDNQDLAAKIGAFFSAPALAAQAGNAGLSVVEQNRGAVERTLQALAPWLNRPR</sequence>
<evidence type="ECO:0000259" key="13">
    <source>
        <dbReference type="Pfam" id="PF04413"/>
    </source>
</evidence>
<comment type="pathway">
    <text evidence="2 11">Bacterial outer membrane biogenesis; LPS core biosynthesis.</text>
</comment>
<protein>
    <recommendedName>
        <fullName evidence="4 11">3-deoxy-D-manno-octulosonic acid transferase</fullName>
        <shortName evidence="11">Kdo transferase</shortName>
        <ecNumber evidence="3 11">2.4.99.12</ecNumber>
    </recommendedName>
    <alternativeName>
        <fullName evidence="7 11">Lipid IV(A) 3-deoxy-D-manno-octulosonic acid transferase</fullName>
    </alternativeName>
</protein>